<gene>
    <name evidence="1" type="ORF">ENJ51_09300</name>
</gene>
<dbReference type="EMBL" id="DRMS01000345">
    <property type="protein sequence ID" value="HFC92994.1"/>
    <property type="molecule type" value="Genomic_DNA"/>
</dbReference>
<name>A0A7V2T3W8_LEUMU</name>
<dbReference type="AlphaFoldDB" id="A0A7V2T3W8"/>
<proteinExistence type="predicted"/>
<dbReference type="Pfam" id="PF04391">
    <property type="entry name" value="DUF533"/>
    <property type="match status" value="1"/>
</dbReference>
<accession>A0A7V2T3W8</accession>
<dbReference type="SUPFAM" id="SSF158682">
    <property type="entry name" value="TerB-like"/>
    <property type="match status" value="1"/>
</dbReference>
<dbReference type="InterPro" id="IPR029024">
    <property type="entry name" value="TerB-like"/>
</dbReference>
<dbReference type="Proteomes" id="UP000885750">
    <property type="component" value="Unassembled WGS sequence"/>
</dbReference>
<sequence length="232" mass="24747">MNTQTFLDELLKAGRELAEKGQSIAEDKLNLDSSGATREATLSGMKTGAIAAGALAILLGTKTGRKVTGSAIKLGSIAAIGGVAWKAYQIYQEKNGFANSGNVMPINELKDKEAQQRSVVLLTAMIAAAKADGHVGDEEMAEINKQIKNLGLEGDTAKIIEEELAKPLDIEAIAALAEGEEAKAAEIYLVSAVVTDKENEKERQYLDDLAKAMKIPEELLAELNAYNDRDEA</sequence>
<evidence type="ECO:0000313" key="1">
    <source>
        <dbReference type="EMBL" id="HFC92994.1"/>
    </source>
</evidence>
<dbReference type="CDD" id="cd07178">
    <property type="entry name" value="terB_like_YebE"/>
    <property type="match status" value="1"/>
</dbReference>
<dbReference type="InterPro" id="IPR007486">
    <property type="entry name" value="YebE"/>
</dbReference>
<protein>
    <submittedName>
        <fullName evidence="1">Tellurite resistance TerB family protein</fullName>
    </submittedName>
</protein>
<dbReference type="Gene3D" id="1.10.3680.10">
    <property type="entry name" value="TerB-like"/>
    <property type="match status" value="1"/>
</dbReference>
<organism evidence="1">
    <name type="scientific">Leucothrix mucor</name>
    <dbReference type="NCBI Taxonomy" id="45248"/>
    <lineage>
        <taxon>Bacteria</taxon>
        <taxon>Pseudomonadati</taxon>
        <taxon>Pseudomonadota</taxon>
        <taxon>Gammaproteobacteria</taxon>
        <taxon>Thiotrichales</taxon>
        <taxon>Thiotrichaceae</taxon>
        <taxon>Leucothrix</taxon>
    </lineage>
</organism>
<comment type="caution">
    <text evidence="1">The sequence shown here is derived from an EMBL/GenBank/DDBJ whole genome shotgun (WGS) entry which is preliminary data.</text>
</comment>
<reference evidence="1" key="1">
    <citation type="journal article" date="2020" name="mSystems">
        <title>Genome- and Community-Level Interaction Insights into Carbon Utilization and Element Cycling Functions of Hydrothermarchaeota in Hydrothermal Sediment.</title>
        <authorList>
            <person name="Zhou Z."/>
            <person name="Liu Y."/>
            <person name="Xu W."/>
            <person name="Pan J."/>
            <person name="Luo Z.H."/>
            <person name="Li M."/>
        </authorList>
    </citation>
    <scope>NUCLEOTIDE SEQUENCE [LARGE SCALE GENOMIC DNA]</scope>
    <source>
        <strain evidence="1">HyVt-493</strain>
    </source>
</reference>